<protein>
    <submittedName>
        <fullName evidence="1">Uncharacterized protein</fullName>
    </submittedName>
</protein>
<comment type="caution">
    <text evidence="1">The sequence shown here is derived from an EMBL/GenBank/DDBJ whole genome shotgun (WGS) entry which is preliminary data.</text>
</comment>
<evidence type="ECO:0000313" key="1">
    <source>
        <dbReference type="EMBL" id="KAI8563139.1"/>
    </source>
</evidence>
<evidence type="ECO:0000313" key="2">
    <source>
        <dbReference type="Proteomes" id="UP001062846"/>
    </source>
</evidence>
<sequence>MCFRFSPVIVLEGQHKVLFIDVSKTFFSSTFSYFVLEEVEVLSLKLCCFPFDLLFGYFLAMVLGTHPNTHPLLT</sequence>
<reference evidence="1" key="1">
    <citation type="submission" date="2022-02" db="EMBL/GenBank/DDBJ databases">
        <title>Plant Genome Project.</title>
        <authorList>
            <person name="Zhang R.-G."/>
        </authorList>
    </citation>
    <scope>NUCLEOTIDE SEQUENCE</scope>
    <source>
        <strain evidence="1">AT1</strain>
    </source>
</reference>
<proteinExistence type="predicted"/>
<gene>
    <name evidence="1" type="ORF">RHMOL_Rhmol03G0089600</name>
</gene>
<dbReference type="EMBL" id="CM046390">
    <property type="protein sequence ID" value="KAI8563139.1"/>
    <property type="molecule type" value="Genomic_DNA"/>
</dbReference>
<organism evidence="1 2">
    <name type="scientific">Rhododendron molle</name>
    <name type="common">Chinese azalea</name>
    <name type="synonym">Azalea mollis</name>
    <dbReference type="NCBI Taxonomy" id="49168"/>
    <lineage>
        <taxon>Eukaryota</taxon>
        <taxon>Viridiplantae</taxon>
        <taxon>Streptophyta</taxon>
        <taxon>Embryophyta</taxon>
        <taxon>Tracheophyta</taxon>
        <taxon>Spermatophyta</taxon>
        <taxon>Magnoliopsida</taxon>
        <taxon>eudicotyledons</taxon>
        <taxon>Gunneridae</taxon>
        <taxon>Pentapetalae</taxon>
        <taxon>asterids</taxon>
        <taxon>Ericales</taxon>
        <taxon>Ericaceae</taxon>
        <taxon>Ericoideae</taxon>
        <taxon>Rhodoreae</taxon>
        <taxon>Rhododendron</taxon>
    </lineage>
</organism>
<keyword evidence="2" id="KW-1185">Reference proteome</keyword>
<accession>A0ACC0PDL3</accession>
<dbReference type="Proteomes" id="UP001062846">
    <property type="component" value="Chromosome 3"/>
</dbReference>
<name>A0ACC0PDL3_RHOML</name>